<proteinExistence type="predicted"/>
<organism evidence="1 2">
    <name type="scientific">Rhodosorus marinus</name>
    <dbReference type="NCBI Taxonomy" id="101924"/>
    <lineage>
        <taxon>Eukaryota</taxon>
        <taxon>Rhodophyta</taxon>
        <taxon>Stylonematophyceae</taxon>
        <taxon>Stylonematales</taxon>
        <taxon>Stylonemataceae</taxon>
        <taxon>Rhodosorus</taxon>
    </lineage>
</organism>
<dbReference type="Pfam" id="PF00805">
    <property type="entry name" value="Pentapeptide"/>
    <property type="match status" value="2"/>
</dbReference>
<dbReference type="AlphaFoldDB" id="A0AAV8UXB2"/>
<comment type="caution">
    <text evidence="1">The sequence shown here is derived from an EMBL/GenBank/DDBJ whole genome shotgun (WGS) entry which is preliminary data.</text>
</comment>
<dbReference type="PANTHER" id="PTHR47200">
    <property type="entry name" value="THYLAKOID LUMENAL 15 KDA PROTEIN 1, CHLOROPLASTIC"/>
    <property type="match status" value="1"/>
</dbReference>
<evidence type="ECO:0000313" key="1">
    <source>
        <dbReference type="EMBL" id="KAJ8907233.1"/>
    </source>
</evidence>
<keyword evidence="2" id="KW-1185">Reference proteome</keyword>
<accession>A0AAV8UXB2</accession>
<dbReference type="Proteomes" id="UP001157974">
    <property type="component" value="Unassembled WGS sequence"/>
</dbReference>
<sequence>MPIRVLPGISSEAWSGVIPGNLVCAHKSPSHELKICGRSLGQFGAAVVIAGSVFAAPVIAGEILNYDHNQSLGGADFTNRKDLVGAIFTKANCQSAIFKNADLTNANVEDANFTDADFTSAKLTNVFAPKVKFTRAKLINTELQGANLIGVKFDGADITGADFSDALIDPATVLRLCKKAKGINPITEVSTTESLMCPDAE</sequence>
<dbReference type="InterPro" id="IPR001646">
    <property type="entry name" value="5peptide_repeat"/>
</dbReference>
<dbReference type="Gene3D" id="2.160.20.80">
    <property type="entry name" value="E3 ubiquitin-protein ligase SopA"/>
    <property type="match status" value="1"/>
</dbReference>
<dbReference type="InterPro" id="IPR044213">
    <property type="entry name" value="At2g44920-like"/>
</dbReference>
<evidence type="ECO:0008006" key="3">
    <source>
        <dbReference type="Google" id="ProtNLM"/>
    </source>
</evidence>
<protein>
    <recommendedName>
        <fullName evidence="3">Pentapeptide repeat-containing protein</fullName>
    </recommendedName>
</protein>
<dbReference type="SUPFAM" id="SSF141571">
    <property type="entry name" value="Pentapeptide repeat-like"/>
    <property type="match status" value="1"/>
</dbReference>
<reference evidence="1 2" key="1">
    <citation type="journal article" date="2023" name="Nat. Commun.">
        <title>Origin of minicircular mitochondrial genomes in red algae.</title>
        <authorList>
            <person name="Lee Y."/>
            <person name="Cho C.H."/>
            <person name="Lee Y.M."/>
            <person name="Park S.I."/>
            <person name="Yang J.H."/>
            <person name="West J.A."/>
            <person name="Bhattacharya D."/>
            <person name="Yoon H.S."/>
        </authorList>
    </citation>
    <scope>NUCLEOTIDE SEQUENCE [LARGE SCALE GENOMIC DNA]</scope>
    <source>
        <strain evidence="1 2">CCMP1338</strain>
        <tissue evidence="1">Whole cell</tissue>
    </source>
</reference>
<name>A0AAV8UXB2_9RHOD</name>
<dbReference type="EMBL" id="JAMWBK010000003">
    <property type="protein sequence ID" value="KAJ8907233.1"/>
    <property type="molecule type" value="Genomic_DNA"/>
</dbReference>
<dbReference type="PANTHER" id="PTHR47200:SF2">
    <property type="entry name" value="THYLAKOID LUMENAL 15 KDA PROTEIN 1, CHLOROPLASTIC"/>
    <property type="match status" value="1"/>
</dbReference>
<evidence type="ECO:0000313" key="2">
    <source>
        <dbReference type="Proteomes" id="UP001157974"/>
    </source>
</evidence>
<gene>
    <name evidence="1" type="ORF">NDN08_003714</name>
</gene>